<dbReference type="PROSITE" id="PS01095">
    <property type="entry name" value="GH18_1"/>
    <property type="match status" value="1"/>
</dbReference>
<dbReference type="InterPro" id="IPR017853">
    <property type="entry name" value="GH"/>
</dbReference>
<dbReference type="OrthoDB" id="6130020at2759"/>
<protein>
    <submittedName>
        <fullName evidence="8">E3.2.1.14</fullName>
        <ecNumber evidence="8">3.2.1.14</ecNumber>
    </submittedName>
</protein>
<keyword evidence="1" id="KW-0732">Signal</keyword>
<evidence type="ECO:0000259" key="7">
    <source>
        <dbReference type="PROSITE" id="PS51910"/>
    </source>
</evidence>
<keyword evidence="3" id="KW-1015">Disulfide bond</keyword>
<dbReference type="SMART" id="SM00636">
    <property type="entry name" value="Glyco_18"/>
    <property type="match status" value="1"/>
</dbReference>
<feature type="compositionally biased region" description="Polar residues" evidence="6">
    <location>
        <begin position="539"/>
        <end position="557"/>
    </location>
</feature>
<dbReference type="Proteomes" id="UP000507470">
    <property type="component" value="Unassembled WGS sequence"/>
</dbReference>
<dbReference type="AlphaFoldDB" id="A0A6J8CAR4"/>
<dbReference type="InterPro" id="IPR001223">
    <property type="entry name" value="Glyco_hydro18_cat"/>
</dbReference>
<evidence type="ECO:0000256" key="1">
    <source>
        <dbReference type="ARBA" id="ARBA00022729"/>
    </source>
</evidence>
<gene>
    <name evidence="8" type="ORF">MCOR_27409</name>
</gene>
<dbReference type="GO" id="GO:0005975">
    <property type="term" value="P:carbohydrate metabolic process"/>
    <property type="evidence" value="ECO:0007669"/>
    <property type="project" value="InterPro"/>
</dbReference>
<feature type="region of interest" description="Disordered" evidence="6">
    <location>
        <begin position="523"/>
        <end position="557"/>
    </location>
</feature>
<dbReference type="Pfam" id="PF00704">
    <property type="entry name" value="Glyco_hydro_18"/>
    <property type="match status" value="1"/>
</dbReference>
<proteinExistence type="predicted"/>
<dbReference type="Gene3D" id="3.10.50.10">
    <property type="match status" value="1"/>
</dbReference>
<evidence type="ECO:0000313" key="9">
    <source>
        <dbReference type="Proteomes" id="UP000507470"/>
    </source>
</evidence>
<keyword evidence="4 5" id="KW-0326">Glycosidase</keyword>
<name>A0A6J8CAR4_MYTCO</name>
<dbReference type="GO" id="GO:0005576">
    <property type="term" value="C:extracellular region"/>
    <property type="evidence" value="ECO:0007669"/>
    <property type="project" value="TreeGrafter"/>
</dbReference>
<keyword evidence="9" id="KW-1185">Reference proteome</keyword>
<dbReference type="InterPro" id="IPR001579">
    <property type="entry name" value="Glyco_hydro_18_chit_AS"/>
</dbReference>
<dbReference type="PANTHER" id="PTHR11177">
    <property type="entry name" value="CHITINASE"/>
    <property type="match status" value="1"/>
</dbReference>
<dbReference type="GO" id="GO:0008843">
    <property type="term" value="F:endochitinase activity"/>
    <property type="evidence" value="ECO:0007669"/>
    <property type="project" value="UniProtKB-EC"/>
</dbReference>
<dbReference type="InterPro" id="IPR029070">
    <property type="entry name" value="Chitinase_insertion_sf"/>
</dbReference>
<dbReference type="SUPFAM" id="SSF54556">
    <property type="entry name" value="Chitinase insertion domain"/>
    <property type="match status" value="1"/>
</dbReference>
<evidence type="ECO:0000256" key="4">
    <source>
        <dbReference type="ARBA" id="ARBA00023295"/>
    </source>
</evidence>
<organism evidence="8 9">
    <name type="scientific">Mytilus coruscus</name>
    <name type="common">Sea mussel</name>
    <dbReference type="NCBI Taxonomy" id="42192"/>
    <lineage>
        <taxon>Eukaryota</taxon>
        <taxon>Metazoa</taxon>
        <taxon>Spiralia</taxon>
        <taxon>Lophotrochozoa</taxon>
        <taxon>Mollusca</taxon>
        <taxon>Bivalvia</taxon>
        <taxon>Autobranchia</taxon>
        <taxon>Pteriomorphia</taxon>
        <taxon>Mytilida</taxon>
        <taxon>Mytiloidea</taxon>
        <taxon>Mytilidae</taxon>
        <taxon>Mytilinae</taxon>
        <taxon>Mytilus</taxon>
    </lineage>
</organism>
<dbReference type="InterPro" id="IPR050314">
    <property type="entry name" value="Glycosyl_Hydrlase_18"/>
</dbReference>
<evidence type="ECO:0000313" key="8">
    <source>
        <dbReference type="EMBL" id="CAC5392476.1"/>
    </source>
</evidence>
<accession>A0A6J8CAR4</accession>
<dbReference type="SUPFAM" id="SSF51445">
    <property type="entry name" value="(Trans)glycosidases"/>
    <property type="match status" value="1"/>
</dbReference>
<evidence type="ECO:0000256" key="2">
    <source>
        <dbReference type="ARBA" id="ARBA00022801"/>
    </source>
</evidence>
<dbReference type="Gene3D" id="3.20.20.80">
    <property type="entry name" value="Glycosidases"/>
    <property type="match status" value="1"/>
</dbReference>
<feature type="compositionally biased region" description="Low complexity" evidence="6">
    <location>
        <begin position="523"/>
        <end position="535"/>
    </location>
</feature>
<evidence type="ECO:0000256" key="5">
    <source>
        <dbReference type="RuleBase" id="RU000489"/>
    </source>
</evidence>
<dbReference type="GO" id="GO:0008061">
    <property type="term" value="F:chitin binding"/>
    <property type="evidence" value="ECO:0007669"/>
    <property type="project" value="InterPro"/>
</dbReference>
<evidence type="ECO:0000256" key="3">
    <source>
        <dbReference type="ARBA" id="ARBA00023157"/>
    </source>
</evidence>
<dbReference type="CDD" id="cd02872">
    <property type="entry name" value="GH18_chitolectin_chitotriosidase"/>
    <property type="match status" value="1"/>
</dbReference>
<dbReference type="GO" id="GO:0006032">
    <property type="term" value="P:chitin catabolic process"/>
    <property type="evidence" value="ECO:0007669"/>
    <property type="project" value="UniProtKB-ARBA"/>
</dbReference>
<keyword evidence="2 5" id="KW-0378">Hydrolase</keyword>
<sequence>MIRTGVGFLVLCLYFEVTYSYKRVCFFTNWSQYRPGIGEYKADKIDPFLCTHVIYAFGKVSGNTIQPYDQNDIKEISKGQYEMASELKLINPELKILLAIGGWNHGSEPFSALVSDQSNMDAFAESSLNYLRTHGFDGLDIDWEYPGSRNSPPEDKYRFTTLVKTLRSKYDNEVLSAGRSRLLLTAAVAAGNGTVEFAYEIDKISLYLDFINLMTYDFVEDYNTVTSHNSPFNDSAIFGFNVDYAVKMWLNGGAPKEKLIMGLPTYGRSFTLSNTMETGLGAPSIGRGTAGPYTREKSVLAYYEICSNIQTENWTEVWLDKQQVPYAYHGNQWVGFDNLRSIEIKVNYIISNNLGGAMVWAIDLDDFNGICGNGAYPLTSKMKNMFNASSQVLTSRPISTTEDITTSKRSDDINTATSYTPTESIANDIFPTKDITSTQISSVSDKPTSPSTQEPILKRESTTHDILTDINTLRQTAHTTSYKSHTNMQSTDTLELTTKPTVHTTIHSSSLSTHIENDITEITPSTNTSTENSSEIQKETTNTYSPVSISTQKETSGTSSMQTGLLFSTVKTSIETSHSTVPELTTKSESISLTETGFTAVTLSSTTSKFKIPGSQEYSRDAEKDLDNKYIIIIVLSVTLFLSFSM</sequence>
<reference evidence="8 9" key="1">
    <citation type="submission" date="2020-06" db="EMBL/GenBank/DDBJ databases">
        <authorList>
            <person name="Li R."/>
            <person name="Bekaert M."/>
        </authorList>
    </citation>
    <scope>NUCLEOTIDE SEQUENCE [LARGE SCALE GENOMIC DNA]</scope>
    <source>
        <strain evidence="9">wild</strain>
    </source>
</reference>
<dbReference type="InterPro" id="IPR011583">
    <property type="entry name" value="Chitinase_II/V-like_cat"/>
</dbReference>
<dbReference type="PANTHER" id="PTHR11177:SF317">
    <property type="entry name" value="CHITINASE 12-RELATED"/>
    <property type="match status" value="1"/>
</dbReference>
<dbReference type="FunFam" id="3.20.20.80:FF:000007">
    <property type="entry name" value="Acidic mammalian chitinase"/>
    <property type="match status" value="1"/>
</dbReference>
<dbReference type="PROSITE" id="PS51910">
    <property type="entry name" value="GH18_2"/>
    <property type="match status" value="1"/>
</dbReference>
<evidence type="ECO:0000256" key="6">
    <source>
        <dbReference type="SAM" id="MobiDB-lite"/>
    </source>
</evidence>
<feature type="domain" description="GH18" evidence="7">
    <location>
        <begin position="21"/>
        <end position="389"/>
    </location>
</feature>
<dbReference type="EC" id="3.2.1.14" evidence="8"/>
<dbReference type="FunFam" id="3.10.50.10:FF:000001">
    <property type="entry name" value="Chitinase 3-like 1"/>
    <property type="match status" value="1"/>
</dbReference>
<dbReference type="EMBL" id="CACVKT020004985">
    <property type="protein sequence ID" value="CAC5392476.1"/>
    <property type="molecule type" value="Genomic_DNA"/>
</dbReference>